<accession>A0A8J8GC08</accession>
<dbReference type="AlphaFoldDB" id="A0A8J8GC08"/>
<dbReference type="EMBL" id="JABSNO010000017">
    <property type="protein sequence ID" value="NRS93175.1"/>
    <property type="molecule type" value="Genomic_DNA"/>
</dbReference>
<evidence type="ECO:0000313" key="3">
    <source>
        <dbReference type="Proteomes" id="UP000610746"/>
    </source>
</evidence>
<gene>
    <name evidence="2" type="ORF">HNQ03_002262</name>
</gene>
<comment type="caution">
    <text evidence="2">The sequence shown here is derived from an EMBL/GenBank/DDBJ whole genome shotgun (WGS) entry which is preliminary data.</text>
</comment>
<dbReference type="RefSeq" id="WP_173779752.1">
    <property type="nucleotide sequence ID" value="NZ_JABSNO010000017.1"/>
</dbReference>
<dbReference type="Proteomes" id="UP000610746">
    <property type="component" value="Unassembled WGS sequence"/>
</dbReference>
<evidence type="ECO:0008006" key="4">
    <source>
        <dbReference type="Google" id="ProtNLM"/>
    </source>
</evidence>
<evidence type="ECO:0000256" key="1">
    <source>
        <dbReference type="SAM" id="SignalP"/>
    </source>
</evidence>
<reference evidence="2" key="1">
    <citation type="submission" date="2020-05" db="EMBL/GenBank/DDBJ databases">
        <title>Genomic Encyclopedia of Type Strains, Phase IV (KMG-V): Genome sequencing to study the core and pangenomes of soil and plant-associated prokaryotes.</title>
        <authorList>
            <person name="Whitman W."/>
        </authorList>
    </citation>
    <scope>NUCLEOTIDE SEQUENCE</scope>
    <source>
        <strain evidence="2">16F</strain>
    </source>
</reference>
<feature type="chain" id="PRO_5035290992" description="SprB-like repeat protein" evidence="1">
    <location>
        <begin position="24"/>
        <end position="1183"/>
    </location>
</feature>
<proteinExistence type="predicted"/>
<keyword evidence="1" id="KW-0732">Signal</keyword>
<name>A0A8J8GC08_9FLAO</name>
<feature type="signal peptide" evidence="1">
    <location>
        <begin position="1"/>
        <end position="23"/>
    </location>
</feature>
<keyword evidence="3" id="KW-1185">Reference proteome</keyword>
<organism evidence="2 3">
    <name type="scientific">Frigoriflavimonas asaccharolytica</name>
    <dbReference type="NCBI Taxonomy" id="2735899"/>
    <lineage>
        <taxon>Bacteria</taxon>
        <taxon>Pseudomonadati</taxon>
        <taxon>Bacteroidota</taxon>
        <taxon>Flavobacteriia</taxon>
        <taxon>Flavobacteriales</taxon>
        <taxon>Weeksellaceae</taxon>
        <taxon>Frigoriflavimonas</taxon>
    </lineage>
</organism>
<sequence length="1183" mass="123669">MKKNRLILFISAILLLINASVFAQSCPNTVSASVSSSPASNTNSNNGTITVSGFSTTTIVTVQLLSGPSTVQQKPATEPTILTGVAPGNYTVRLICSFNGSIVYQTTNITVAVNNTPPLSSAVVTASRNCSSAAGGNFTVSTVTGGTAPYQYSAILSANPNYPDASSVYSTNPSINVNAFGTYQVRVKDANGTFITYTRSITAVSAAVSSTPNTCGGNGAISVSGFSDTSGVSVQLLNGGSVVETKVATDPTGFTGLAAGNYQIKLVCSSNTSGVYQTTNITVAENYVPITNAPISVTNNCSNSDGGTFGIGPITGGTAPYQYSAILSGNPNYNDSSSSYGSNANIAVNAYGTYQIRIKDACGQFVTYTRTIDPISATIASTPNTCASNGTVVVSNYSSTTNVAAQLLSGGIVIQQIATVTDPTTFANLSAGNYKVRLVCSLNNNIKYQTTNITVAESYVPISNAVVASSNVCTSFAPGGTVNISSITGGNAPYQYSAYLSSDPAYDDTLSNYGNSPNVNVSAFGEYQVRVKDACGNFKTFRIVLKETVSPVAFTWSPKAICGSTTQATANGMNISSYLPNGLQLEIRADNASGAILYNGIYTGAPFTYTMSASHSYYVKTTTACGQVTIATNNLVTKEIFEFTSTPTSSLCGPDEGMVITTSFSGQTFWNFPVNVVVRNSGNTIVDSQSANEGGTVTTPKLPFGTYTVTSTDVCGNTLTKTVTTAQNLGNPVVSIQSYPKTVCDFEVDKVNVVLTITGYMPDVANSNLTILSGPSQVGVAGTYSNFTWTWTNLVPGNYVFRAINCGIIRDYPLTLVAAGNTLQQTLSSVGRSFCSGGGEINSTVVYNGGNTKVIEVLNLAGTVVYFNSTGNFTDIPVGTYTTRMLIQKCNDPAQYYFIPGSMVTITDSTTGPQISGATGIICEDASGNPLSTGSAYLNLVGVQPFKVSYKLASASTFTVINNASPNLVVPNLIANEAYNFVLVDACGGQDINNFTLNSIGTITTSSAAQPCYGSPYNVSVPQFAGASYEWTNPLGVVVSNTNAYSVSNFNPTLDGTYTCKIDWGGCVTRFVTVTLDGNLCGQPTNVCYDLPATTATGPDTQHGITLLQRAGADNGNWPMVRKSAHTALESNTKGFVITRIAKINLVNITDPEEGMMVYDTTDKCLKIFNGAAWSCFTNPACP</sequence>
<dbReference type="PROSITE" id="PS51257">
    <property type="entry name" value="PROKAR_LIPOPROTEIN"/>
    <property type="match status" value="1"/>
</dbReference>
<evidence type="ECO:0000313" key="2">
    <source>
        <dbReference type="EMBL" id="NRS93175.1"/>
    </source>
</evidence>
<protein>
    <recommendedName>
        <fullName evidence="4">SprB-like repeat protein</fullName>
    </recommendedName>
</protein>